<dbReference type="Gene3D" id="3.30.420.40">
    <property type="match status" value="3"/>
</dbReference>
<dbReference type="PANTHER" id="PTHR19375">
    <property type="entry name" value="HEAT SHOCK PROTEIN 70KDA"/>
    <property type="match status" value="1"/>
</dbReference>
<name>A0A7Y9NM31_9BACT</name>
<dbReference type="AlphaFoldDB" id="A0A7Y9NM31"/>
<dbReference type="InterPro" id="IPR013126">
    <property type="entry name" value="Hsp_70_fam"/>
</dbReference>
<proteinExistence type="inferred from homology"/>
<comment type="caution">
    <text evidence="4">The sequence shown here is derived from an EMBL/GenBank/DDBJ whole genome shotgun (WGS) entry which is preliminary data.</text>
</comment>
<dbReference type="InterPro" id="IPR043129">
    <property type="entry name" value="ATPase_NBD"/>
</dbReference>
<evidence type="ECO:0000256" key="3">
    <source>
        <dbReference type="ARBA" id="ARBA00022840"/>
    </source>
</evidence>
<gene>
    <name evidence="4" type="ORF">HDF12_002254</name>
</gene>
<dbReference type="Proteomes" id="UP000534186">
    <property type="component" value="Unassembled WGS sequence"/>
</dbReference>
<comment type="similarity">
    <text evidence="1">Belongs to the heat shock protein 70 family.</text>
</comment>
<dbReference type="InterPro" id="IPR018181">
    <property type="entry name" value="Heat_shock_70_CS"/>
</dbReference>
<evidence type="ECO:0000256" key="2">
    <source>
        <dbReference type="ARBA" id="ARBA00022741"/>
    </source>
</evidence>
<dbReference type="SUPFAM" id="SSF53067">
    <property type="entry name" value="Actin-like ATPase domain"/>
    <property type="match status" value="2"/>
</dbReference>
<evidence type="ECO:0000313" key="4">
    <source>
        <dbReference type="EMBL" id="NYF51889.1"/>
    </source>
</evidence>
<reference evidence="4 5" key="1">
    <citation type="submission" date="2020-07" db="EMBL/GenBank/DDBJ databases">
        <title>Genomic Encyclopedia of Type Strains, Phase IV (KMG-V): Genome sequencing to study the core and pangenomes of soil and plant-associated prokaryotes.</title>
        <authorList>
            <person name="Whitman W."/>
        </authorList>
    </citation>
    <scope>NUCLEOTIDE SEQUENCE [LARGE SCALE GENOMIC DNA]</scope>
    <source>
        <strain evidence="4 5">M8UP30</strain>
    </source>
</reference>
<dbReference type="EMBL" id="JACCCV010000001">
    <property type="protein sequence ID" value="NYF51889.1"/>
    <property type="molecule type" value="Genomic_DNA"/>
</dbReference>
<evidence type="ECO:0000313" key="5">
    <source>
        <dbReference type="Proteomes" id="UP000534186"/>
    </source>
</evidence>
<dbReference type="PROSITE" id="PS01036">
    <property type="entry name" value="HSP70_3"/>
    <property type="match status" value="1"/>
</dbReference>
<accession>A0A7Y9NM31</accession>
<dbReference type="Gene3D" id="3.90.640.10">
    <property type="entry name" value="Actin, Chain A, domain 4"/>
    <property type="match status" value="2"/>
</dbReference>
<sequence length="447" mass="49348">MLSTDSIGPSLGIDFGTTNSSIASTCDSSEVELVSFPSGAATTESFRSVLYLEQQRHASRTQIKGFTGPQAIEHYLHAEHKGRLIQSLKSYLTSRTLTGTEVFGRRYTIEDLIARILTDLRLSAERQLGRPVRHATVGRPVRFVGAESVEDDDFAVQRLRKAFVHAGFESVEFEMEPIAAAYAYESTLDHDELILIGDFGGGTSDFSLLHVGPGVRARGRTAKDLLGNSGLGLAGDSFDARIVRKLVSPALGSDSFERSYAQAPDRPASIIPAAPAWIYANLERWHYLSFLKTRNVAEILKSARARAQEPEKIEALINLIEEDLGYQLHQAVQRLKVDLSHHESAEFRFRDGSMDLVATVERKEFEGWIAEDLQSIERCVDTLLATSNIAALEVDRVFLTGGTSFVPAVRRIFESRFGASRVRSGNEFTSVARGLALRAEEVRLTAL</sequence>
<organism evidence="4 5">
    <name type="scientific">Tunturiibacter lichenicola</name>
    <dbReference type="NCBI Taxonomy" id="2051959"/>
    <lineage>
        <taxon>Bacteria</taxon>
        <taxon>Pseudomonadati</taxon>
        <taxon>Acidobacteriota</taxon>
        <taxon>Terriglobia</taxon>
        <taxon>Terriglobales</taxon>
        <taxon>Acidobacteriaceae</taxon>
        <taxon>Tunturiibacter</taxon>
    </lineage>
</organism>
<dbReference type="GO" id="GO:0140662">
    <property type="term" value="F:ATP-dependent protein folding chaperone"/>
    <property type="evidence" value="ECO:0007669"/>
    <property type="project" value="InterPro"/>
</dbReference>
<dbReference type="CDD" id="cd10231">
    <property type="entry name" value="ASKHA_NBD_HSP70_YegD-like"/>
    <property type="match status" value="1"/>
</dbReference>
<dbReference type="PRINTS" id="PR00301">
    <property type="entry name" value="HEATSHOCK70"/>
</dbReference>
<dbReference type="InterPro" id="IPR042054">
    <property type="entry name" value="YegD-like"/>
</dbReference>
<dbReference type="GO" id="GO:0005524">
    <property type="term" value="F:ATP binding"/>
    <property type="evidence" value="ECO:0007669"/>
    <property type="project" value="UniProtKB-KW"/>
</dbReference>
<dbReference type="Pfam" id="PF00012">
    <property type="entry name" value="HSP70"/>
    <property type="match status" value="2"/>
</dbReference>
<protein>
    <submittedName>
        <fullName evidence="4">Putative chaperone protein</fullName>
    </submittedName>
</protein>
<keyword evidence="2" id="KW-0547">Nucleotide-binding</keyword>
<keyword evidence="3" id="KW-0067">ATP-binding</keyword>
<evidence type="ECO:0000256" key="1">
    <source>
        <dbReference type="ARBA" id="ARBA00007381"/>
    </source>
</evidence>